<protein>
    <submittedName>
        <fullName evidence="1">Uncharacterized protein</fullName>
    </submittedName>
</protein>
<dbReference type="AlphaFoldDB" id="A0A1V4KFE8"/>
<dbReference type="Proteomes" id="UP000190648">
    <property type="component" value="Unassembled WGS sequence"/>
</dbReference>
<comment type="caution">
    <text evidence="1">The sequence shown here is derived from an EMBL/GenBank/DDBJ whole genome shotgun (WGS) entry which is preliminary data.</text>
</comment>
<dbReference type="EMBL" id="LSYS01003385">
    <property type="protein sequence ID" value="OPJ83186.1"/>
    <property type="molecule type" value="Genomic_DNA"/>
</dbReference>
<accession>A0A1V4KFE8</accession>
<proteinExistence type="predicted"/>
<evidence type="ECO:0000313" key="1">
    <source>
        <dbReference type="EMBL" id="OPJ83186.1"/>
    </source>
</evidence>
<reference evidence="1 2" key="1">
    <citation type="submission" date="2016-02" db="EMBL/GenBank/DDBJ databases">
        <title>Band-tailed pigeon sequencing and assembly.</title>
        <authorList>
            <person name="Soares A.E."/>
            <person name="Novak B.J."/>
            <person name="Rice E.S."/>
            <person name="O'Connell B."/>
            <person name="Chang D."/>
            <person name="Weber S."/>
            <person name="Shapiro B."/>
        </authorList>
    </citation>
    <scope>NUCLEOTIDE SEQUENCE [LARGE SCALE GENOMIC DNA]</scope>
    <source>
        <strain evidence="1">BTP2013</strain>
        <tissue evidence="1">Blood</tissue>
    </source>
</reference>
<sequence length="70" mass="7665">MYTRDALNLSIAVPPLPWVRLAGVSSYTERAQQSVIGHPGTFWLLREAGGHLSAQELHYTPGSRNPPTPP</sequence>
<gene>
    <name evidence="1" type="ORF">AV530_010580</name>
</gene>
<organism evidence="1 2">
    <name type="scientific">Patagioenas fasciata monilis</name>
    <dbReference type="NCBI Taxonomy" id="372326"/>
    <lineage>
        <taxon>Eukaryota</taxon>
        <taxon>Metazoa</taxon>
        <taxon>Chordata</taxon>
        <taxon>Craniata</taxon>
        <taxon>Vertebrata</taxon>
        <taxon>Euteleostomi</taxon>
        <taxon>Archelosauria</taxon>
        <taxon>Archosauria</taxon>
        <taxon>Dinosauria</taxon>
        <taxon>Saurischia</taxon>
        <taxon>Theropoda</taxon>
        <taxon>Coelurosauria</taxon>
        <taxon>Aves</taxon>
        <taxon>Neognathae</taxon>
        <taxon>Neoaves</taxon>
        <taxon>Columbimorphae</taxon>
        <taxon>Columbiformes</taxon>
        <taxon>Columbidae</taxon>
        <taxon>Patagioenas</taxon>
    </lineage>
</organism>
<evidence type="ECO:0000313" key="2">
    <source>
        <dbReference type="Proteomes" id="UP000190648"/>
    </source>
</evidence>
<keyword evidence="2" id="KW-1185">Reference proteome</keyword>
<name>A0A1V4KFE8_PATFA</name>